<evidence type="ECO:0000256" key="4">
    <source>
        <dbReference type="ARBA" id="ARBA00010617"/>
    </source>
</evidence>
<evidence type="ECO:0000256" key="5">
    <source>
        <dbReference type="ARBA" id="ARBA00022617"/>
    </source>
</evidence>
<evidence type="ECO:0000256" key="13">
    <source>
        <dbReference type="PIRSR" id="PIRSR602401-1"/>
    </source>
</evidence>
<evidence type="ECO:0000256" key="6">
    <source>
        <dbReference type="ARBA" id="ARBA00022723"/>
    </source>
</evidence>
<evidence type="ECO:0000313" key="16">
    <source>
        <dbReference type="Proteomes" id="UP000235965"/>
    </source>
</evidence>
<keyword evidence="12" id="KW-0472">Membrane</keyword>
<comment type="caution">
    <text evidence="15">The sequence shown here is derived from an EMBL/GenBank/DDBJ whole genome shotgun (WGS) entry which is preliminary data.</text>
</comment>
<dbReference type="Pfam" id="PF00067">
    <property type="entry name" value="p450"/>
    <property type="match status" value="1"/>
</dbReference>
<keyword evidence="8" id="KW-0492">Microsome</keyword>
<dbReference type="InterPro" id="IPR001128">
    <property type="entry name" value="Cyt_P450"/>
</dbReference>
<evidence type="ECO:0000313" key="15">
    <source>
        <dbReference type="EMBL" id="PNF41398.1"/>
    </source>
</evidence>
<dbReference type="GO" id="GO:0020037">
    <property type="term" value="F:heme binding"/>
    <property type="evidence" value="ECO:0007669"/>
    <property type="project" value="InterPro"/>
</dbReference>
<keyword evidence="10 13" id="KW-0408">Iron</keyword>
<dbReference type="InParanoid" id="A0A2J7RKM5"/>
<evidence type="ECO:0000256" key="8">
    <source>
        <dbReference type="ARBA" id="ARBA00022848"/>
    </source>
</evidence>
<keyword evidence="16" id="KW-1185">Reference proteome</keyword>
<sequence length="505" mass="58493">MDLVTLLLSISLLFGIVLILFSGYSESARLINKLPGPPTLPLIGNLYLVLFKKLQEAWEMEIYYIRKYQPMIRGWLGTKAIVSVSSPELIEVILNNYRTIDKPFIYRFLHPWLGTGLLTATGLKWHARRKMLTPSFHFKILEDFLDVFSANSEVLVQKLQQEVGRDYFDVHPYINNCALDIICETAMGTPVHAQENENPEYVDAIHTLSQVFMDRLTKAWLYPNLTFRLSSLGRTYYKCIGVLHNFTDRVIQERKLQREFSENSANEKLETGKKKRLAFLDMLLDVSEGGTKLADEEIREEVDTFMFEGHDTTATAICYALYLLGLHPEVQDRAYQEQENIFQGSDRTVTMKDLNDMQYLERVIKESLRLYPSVPEILREINSDIKIGGHTLPAGTVLHVHMYVLHRNPHQFPNPEKFDPDNFLPERVAKRHPYAYIPFSAGPRNCIGQKFALLEEKTVLSYMLRHYELRSRDSREDIKVYNALILRMCEGFNISVTPRKKSVDL</sequence>
<dbReference type="GO" id="GO:0005789">
    <property type="term" value="C:endoplasmic reticulum membrane"/>
    <property type="evidence" value="ECO:0007669"/>
    <property type="project" value="UniProtKB-SubCell"/>
</dbReference>
<keyword evidence="7" id="KW-0256">Endoplasmic reticulum</keyword>
<organism evidence="15 16">
    <name type="scientific">Cryptotermes secundus</name>
    <dbReference type="NCBI Taxonomy" id="105785"/>
    <lineage>
        <taxon>Eukaryota</taxon>
        <taxon>Metazoa</taxon>
        <taxon>Ecdysozoa</taxon>
        <taxon>Arthropoda</taxon>
        <taxon>Hexapoda</taxon>
        <taxon>Insecta</taxon>
        <taxon>Pterygota</taxon>
        <taxon>Neoptera</taxon>
        <taxon>Polyneoptera</taxon>
        <taxon>Dictyoptera</taxon>
        <taxon>Blattodea</taxon>
        <taxon>Blattoidea</taxon>
        <taxon>Termitoidae</taxon>
        <taxon>Kalotermitidae</taxon>
        <taxon>Cryptotermitinae</taxon>
        <taxon>Cryptotermes</taxon>
    </lineage>
</organism>
<keyword evidence="9 14" id="KW-0560">Oxidoreductase</keyword>
<dbReference type="PROSITE" id="PS00086">
    <property type="entry name" value="CYTOCHROME_P450"/>
    <property type="match status" value="1"/>
</dbReference>
<protein>
    <submittedName>
        <fullName evidence="15">Cytochrome P450 4C1</fullName>
    </submittedName>
</protein>
<evidence type="ECO:0000256" key="14">
    <source>
        <dbReference type="RuleBase" id="RU000461"/>
    </source>
</evidence>
<comment type="cofactor">
    <cofactor evidence="1 13">
        <name>heme</name>
        <dbReference type="ChEBI" id="CHEBI:30413"/>
    </cofactor>
</comment>
<evidence type="ECO:0000256" key="9">
    <source>
        <dbReference type="ARBA" id="ARBA00023002"/>
    </source>
</evidence>
<feature type="binding site" description="axial binding residue" evidence="13">
    <location>
        <position position="446"/>
    </location>
    <ligand>
        <name>heme</name>
        <dbReference type="ChEBI" id="CHEBI:30413"/>
    </ligand>
    <ligandPart>
        <name>Fe</name>
        <dbReference type="ChEBI" id="CHEBI:18248"/>
    </ligandPart>
</feature>
<dbReference type="OrthoDB" id="1470350at2759"/>
<gene>
    <name evidence="15" type="primary">CYP4C1_29</name>
    <name evidence="15" type="ORF">B7P43_G14440</name>
</gene>
<evidence type="ECO:0000256" key="7">
    <source>
        <dbReference type="ARBA" id="ARBA00022824"/>
    </source>
</evidence>
<dbReference type="GO" id="GO:0005506">
    <property type="term" value="F:iron ion binding"/>
    <property type="evidence" value="ECO:0007669"/>
    <property type="project" value="InterPro"/>
</dbReference>
<comment type="subcellular location">
    <subcellularLocation>
        <location evidence="3">Endoplasmic reticulum membrane</location>
        <topology evidence="3">Peripheral membrane protein</topology>
    </subcellularLocation>
    <subcellularLocation>
        <location evidence="2">Microsome membrane</location>
        <topology evidence="2">Peripheral membrane protein</topology>
    </subcellularLocation>
</comment>
<evidence type="ECO:0000256" key="12">
    <source>
        <dbReference type="ARBA" id="ARBA00023136"/>
    </source>
</evidence>
<dbReference type="EMBL" id="NEVH01002717">
    <property type="protein sequence ID" value="PNF41398.1"/>
    <property type="molecule type" value="Genomic_DNA"/>
</dbReference>
<keyword evidence="6 13" id="KW-0479">Metal-binding</keyword>
<comment type="similarity">
    <text evidence="4 14">Belongs to the cytochrome P450 family.</text>
</comment>
<accession>A0A2J7RKM5</accession>
<dbReference type="InterPro" id="IPR002401">
    <property type="entry name" value="Cyt_P450_E_grp-I"/>
</dbReference>
<dbReference type="PANTHER" id="PTHR24291">
    <property type="entry name" value="CYTOCHROME P450 FAMILY 4"/>
    <property type="match status" value="1"/>
</dbReference>
<keyword evidence="11 14" id="KW-0503">Monooxygenase</keyword>
<dbReference type="PRINTS" id="PR00385">
    <property type="entry name" value="P450"/>
</dbReference>
<dbReference type="PANTHER" id="PTHR24291:SF189">
    <property type="entry name" value="CYTOCHROME P450 4C3-RELATED"/>
    <property type="match status" value="1"/>
</dbReference>
<dbReference type="Proteomes" id="UP000235965">
    <property type="component" value="Unassembled WGS sequence"/>
</dbReference>
<evidence type="ECO:0000256" key="11">
    <source>
        <dbReference type="ARBA" id="ARBA00023033"/>
    </source>
</evidence>
<dbReference type="GO" id="GO:0004497">
    <property type="term" value="F:monooxygenase activity"/>
    <property type="evidence" value="ECO:0007669"/>
    <property type="project" value="UniProtKB-KW"/>
</dbReference>
<dbReference type="InterPro" id="IPR050196">
    <property type="entry name" value="Cytochrome_P450_Monoox"/>
</dbReference>
<evidence type="ECO:0000256" key="1">
    <source>
        <dbReference type="ARBA" id="ARBA00001971"/>
    </source>
</evidence>
<dbReference type="Gene3D" id="1.10.630.10">
    <property type="entry name" value="Cytochrome P450"/>
    <property type="match status" value="1"/>
</dbReference>
<reference evidence="15 16" key="1">
    <citation type="submission" date="2017-12" db="EMBL/GenBank/DDBJ databases">
        <title>Hemimetabolous genomes reveal molecular basis of termite eusociality.</title>
        <authorList>
            <person name="Harrison M.C."/>
            <person name="Jongepier E."/>
            <person name="Robertson H.M."/>
            <person name="Arning N."/>
            <person name="Bitard-Feildel T."/>
            <person name="Chao H."/>
            <person name="Childers C.P."/>
            <person name="Dinh H."/>
            <person name="Doddapaneni H."/>
            <person name="Dugan S."/>
            <person name="Gowin J."/>
            <person name="Greiner C."/>
            <person name="Han Y."/>
            <person name="Hu H."/>
            <person name="Hughes D.S.T."/>
            <person name="Huylmans A.-K."/>
            <person name="Kemena C."/>
            <person name="Kremer L.P.M."/>
            <person name="Lee S.L."/>
            <person name="Lopez-Ezquerra A."/>
            <person name="Mallet L."/>
            <person name="Monroy-Kuhn J.M."/>
            <person name="Moser A."/>
            <person name="Murali S.C."/>
            <person name="Muzny D.M."/>
            <person name="Otani S."/>
            <person name="Piulachs M.-D."/>
            <person name="Poelchau M."/>
            <person name="Qu J."/>
            <person name="Schaub F."/>
            <person name="Wada-Katsumata A."/>
            <person name="Worley K.C."/>
            <person name="Xie Q."/>
            <person name="Ylla G."/>
            <person name="Poulsen M."/>
            <person name="Gibbs R.A."/>
            <person name="Schal C."/>
            <person name="Richards S."/>
            <person name="Belles X."/>
            <person name="Korb J."/>
            <person name="Bornberg-Bauer E."/>
        </authorList>
    </citation>
    <scope>NUCLEOTIDE SEQUENCE [LARGE SCALE GENOMIC DNA]</scope>
    <source>
        <tissue evidence="15">Whole body</tissue>
    </source>
</reference>
<dbReference type="InterPro" id="IPR017972">
    <property type="entry name" value="Cyt_P450_CS"/>
</dbReference>
<dbReference type="GO" id="GO:0016705">
    <property type="term" value="F:oxidoreductase activity, acting on paired donors, with incorporation or reduction of molecular oxygen"/>
    <property type="evidence" value="ECO:0007669"/>
    <property type="project" value="InterPro"/>
</dbReference>
<dbReference type="PRINTS" id="PR00463">
    <property type="entry name" value="EP450I"/>
</dbReference>
<name>A0A2J7RKM5_9NEOP</name>
<dbReference type="InterPro" id="IPR036396">
    <property type="entry name" value="Cyt_P450_sf"/>
</dbReference>
<evidence type="ECO:0000256" key="2">
    <source>
        <dbReference type="ARBA" id="ARBA00004174"/>
    </source>
</evidence>
<evidence type="ECO:0000256" key="3">
    <source>
        <dbReference type="ARBA" id="ARBA00004406"/>
    </source>
</evidence>
<proteinExistence type="inferred from homology"/>
<dbReference type="STRING" id="105785.A0A2J7RKM5"/>
<dbReference type="AlphaFoldDB" id="A0A2J7RKM5"/>
<dbReference type="SUPFAM" id="SSF48264">
    <property type="entry name" value="Cytochrome P450"/>
    <property type="match status" value="1"/>
</dbReference>
<evidence type="ECO:0000256" key="10">
    <source>
        <dbReference type="ARBA" id="ARBA00023004"/>
    </source>
</evidence>
<keyword evidence="5 13" id="KW-0349">Heme</keyword>